<dbReference type="OrthoDB" id="2735536at2759"/>
<name>A0A8J2TA99_ZYGB2</name>
<dbReference type="InterPro" id="IPR050425">
    <property type="entry name" value="NAD(P)_dehydrat-like"/>
</dbReference>
<dbReference type="InterPro" id="IPR036291">
    <property type="entry name" value="NAD(P)-bd_dom_sf"/>
</dbReference>
<evidence type="ECO:0000313" key="5">
    <source>
        <dbReference type="Proteomes" id="UP000019375"/>
    </source>
</evidence>
<protein>
    <submittedName>
        <fullName evidence="4">ZYBA0S16-00210g1_1</fullName>
    </submittedName>
</protein>
<sequence>MTVLITGANGFIAEHVVDLLLKKNYEIIGVVRSLEKAEKVHQQFGNSSKLSFEIVPELSAPNAFDPVFRKRGKEISSVIHMASPFISGATDFENQLLIPARNETVSILNSIKQYGNDTVTRVVLTSSLLAVTDLNKMGDETITFTEKDWNPDTWASCQTNPLRAYAGSKKFAEEAAWNFMREHKRNINFDLTVVVPAMALGPHKFAEDVKDELNVSNKVIDGLLCSSPRRKLDHYMNAPFIDVRDVAKAHLIALEKANARGQRLCVFERGIGSQDILDIMNQKFPSLRGQISQGPWPGRGDQNTKCSYNTSLSNKILGFEFLSLDQSVEDTVTQILCVRDQVM</sequence>
<dbReference type="Gene3D" id="3.40.50.720">
    <property type="entry name" value="NAD(P)-binding Rossmann-like Domain"/>
    <property type="match status" value="1"/>
</dbReference>
<accession>A0A8J2TA99</accession>
<comment type="similarity">
    <text evidence="2">Belongs to the NAD(P)-dependent epimerase/dehydratase family. Dihydroflavonol-4-reductase subfamily.</text>
</comment>
<dbReference type="SUPFAM" id="SSF51735">
    <property type="entry name" value="NAD(P)-binding Rossmann-fold domains"/>
    <property type="match status" value="1"/>
</dbReference>
<dbReference type="AlphaFoldDB" id="A0A8J2TA99"/>
<organism evidence="4 5">
    <name type="scientific">Zygosaccharomyces bailii (strain CLIB 213 / ATCC 58445 / CBS 680 / BCRC 21525 / NBRC 1098 / NCYC 1416 / NRRL Y-2227)</name>
    <dbReference type="NCBI Taxonomy" id="1333698"/>
    <lineage>
        <taxon>Eukaryota</taxon>
        <taxon>Fungi</taxon>
        <taxon>Dikarya</taxon>
        <taxon>Ascomycota</taxon>
        <taxon>Saccharomycotina</taxon>
        <taxon>Saccharomycetes</taxon>
        <taxon>Saccharomycetales</taxon>
        <taxon>Saccharomycetaceae</taxon>
        <taxon>Zygosaccharomyces</taxon>
    </lineage>
</organism>
<evidence type="ECO:0000256" key="1">
    <source>
        <dbReference type="ARBA" id="ARBA00023002"/>
    </source>
</evidence>
<dbReference type="GO" id="GO:0016616">
    <property type="term" value="F:oxidoreductase activity, acting on the CH-OH group of donors, NAD or NADP as acceptor"/>
    <property type="evidence" value="ECO:0007669"/>
    <property type="project" value="TreeGrafter"/>
</dbReference>
<reference evidence="5" key="1">
    <citation type="journal article" date="2013" name="Genome Announc.">
        <title>Genome sequence of the food spoilage yeast Zygosaccharomyces bailii CLIB 213(T).</title>
        <authorList>
            <person name="Galeote V."/>
            <person name="Bigey F."/>
            <person name="Devillers H."/>
            <person name="Neuveglise C."/>
            <person name="Dequin S."/>
        </authorList>
    </citation>
    <scope>NUCLEOTIDE SEQUENCE [LARGE SCALE GENOMIC DNA]</scope>
    <source>
        <strain evidence="5">CLIB 213 / ATCC 58445 / CBS 680 / CCRC 21525 / NBRC 1098 / NCYC 1416 / NRRL Y-2227</strain>
    </source>
</reference>
<dbReference type="Proteomes" id="UP000019375">
    <property type="component" value="Unassembled WGS sequence"/>
</dbReference>
<dbReference type="CDD" id="cd05227">
    <property type="entry name" value="AR_SDR_e"/>
    <property type="match status" value="1"/>
</dbReference>
<evidence type="ECO:0000313" key="4">
    <source>
        <dbReference type="EMBL" id="CDF91926.1"/>
    </source>
</evidence>
<dbReference type="InterPro" id="IPR001509">
    <property type="entry name" value="Epimerase_deHydtase"/>
</dbReference>
<proteinExistence type="inferred from homology"/>
<dbReference type="EMBL" id="HG316469">
    <property type="protein sequence ID" value="CDF91926.1"/>
    <property type="molecule type" value="Genomic_DNA"/>
</dbReference>
<gene>
    <name evidence="4" type="ORF">BN860_00210g</name>
</gene>
<dbReference type="PANTHER" id="PTHR10366:SF844">
    <property type="entry name" value="NADPH-DEPENDENT METHYLGLYOXAL REDUCTASE GRE2"/>
    <property type="match status" value="1"/>
</dbReference>
<dbReference type="PANTHER" id="PTHR10366">
    <property type="entry name" value="NAD DEPENDENT EPIMERASE/DEHYDRATASE"/>
    <property type="match status" value="1"/>
</dbReference>
<evidence type="ECO:0000256" key="2">
    <source>
        <dbReference type="ARBA" id="ARBA00023445"/>
    </source>
</evidence>
<keyword evidence="5" id="KW-1185">Reference proteome</keyword>
<evidence type="ECO:0000259" key="3">
    <source>
        <dbReference type="Pfam" id="PF01370"/>
    </source>
</evidence>
<feature type="domain" description="NAD-dependent epimerase/dehydratase" evidence="3">
    <location>
        <begin position="3"/>
        <end position="259"/>
    </location>
</feature>
<dbReference type="FunFam" id="3.40.50.720:FF:000191">
    <property type="entry name" value="Methylglyoxal reductase (NADPH-dependent)"/>
    <property type="match status" value="1"/>
</dbReference>
<keyword evidence="1" id="KW-0560">Oxidoreductase</keyword>
<dbReference type="Pfam" id="PF01370">
    <property type="entry name" value="Epimerase"/>
    <property type="match status" value="1"/>
</dbReference>